<dbReference type="InterPro" id="IPR001060">
    <property type="entry name" value="FCH_dom"/>
</dbReference>
<dbReference type="GO" id="GO:0043226">
    <property type="term" value="C:organelle"/>
    <property type="evidence" value="ECO:0007669"/>
    <property type="project" value="UniProtKB-ARBA"/>
</dbReference>
<protein>
    <recommendedName>
        <fullName evidence="5">FCH domain-containing protein</fullName>
    </recommendedName>
</protein>
<dbReference type="VEuPathDB" id="AmoebaDB:EHI7A_009490"/>
<evidence type="ECO:0000256" key="4">
    <source>
        <dbReference type="SAM" id="Coils"/>
    </source>
</evidence>
<evidence type="ECO:0000259" key="5">
    <source>
        <dbReference type="Pfam" id="PF00611"/>
    </source>
</evidence>
<keyword evidence="3" id="KW-0597">Phosphoprotein</keyword>
<dbReference type="EMBL" id="BDEQ01000001">
    <property type="protein sequence ID" value="GAT94374.1"/>
    <property type="molecule type" value="Genomic_DNA"/>
</dbReference>
<dbReference type="PANTHER" id="PTHR23065">
    <property type="entry name" value="PROLINE-SERINE-THREONINE PHOSPHATASE INTERACTING PROTEIN 1"/>
    <property type="match status" value="1"/>
</dbReference>
<dbReference type="Proteomes" id="UP000078387">
    <property type="component" value="Unassembled WGS sequence"/>
</dbReference>
<comment type="caution">
    <text evidence="6">The sequence shown here is derived from an EMBL/GenBank/DDBJ whole genome shotgun (WGS) entry which is preliminary data.</text>
</comment>
<dbReference type="GO" id="GO:0005737">
    <property type="term" value="C:cytoplasm"/>
    <property type="evidence" value="ECO:0007669"/>
    <property type="project" value="TreeGrafter"/>
</dbReference>
<dbReference type="GO" id="GO:0005886">
    <property type="term" value="C:plasma membrane"/>
    <property type="evidence" value="ECO:0007669"/>
    <property type="project" value="TreeGrafter"/>
</dbReference>
<reference evidence="6 7" key="1">
    <citation type="submission" date="2016-05" db="EMBL/GenBank/DDBJ databases">
        <title>First whole genome sequencing of Entamoeba histolytica HM1:IMSS-clone-6.</title>
        <authorList>
            <person name="Mukherjee Avik.K."/>
            <person name="Izumyama S."/>
            <person name="Nakada-Tsukui K."/>
            <person name="Nozaki T."/>
        </authorList>
    </citation>
    <scope>NUCLEOTIDE SEQUENCE [LARGE SCALE GENOMIC DNA]</scope>
    <source>
        <strain evidence="6 7">HM1:IMSS clone 6</strain>
    </source>
</reference>
<evidence type="ECO:0000256" key="3">
    <source>
        <dbReference type="ARBA" id="ARBA00022553"/>
    </source>
</evidence>
<keyword evidence="2" id="KW-0963">Cytoplasm</keyword>
<comment type="subcellular location">
    <subcellularLocation>
        <location evidence="1">Cytoplasm</location>
    </subcellularLocation>
</comment>
<dbReference type="AlphaFoldDB" id="A0A175JLT0"/>
<evidence type="ECO:0000313" key="7">
    <source>
        <dbReference type="Proteomes" id="UP000078387"/>
    </source>
</evidence>
<evidence type="ECO:0000313" key="6">
    <source>
        <dbReference type="EMBL" id="GAT94374.1"/>
    </source>
</evidence>
<feature type="domain" description="FCH" evidence="5">
    <location>
        <begin position="25"/>
        <end position="88"/>
    </location>
</feature>
<accession>A0A175JLT0</accession>
<dbReference type="VEuPathDB" id="AmoebaDB:EHI5A_020780"/>
<evidence type="ECO:0000256" key="1">
    <source>
        <dbReference type="ARBA" id="ARBA00004496"/>
    </source>
</evidence>
<dbReference type="VEuPathDB" id="AmoebaDB:EHI_038970"/>
<organism evidence="6 7">
    <name type="scientific">Entamoeba histolytica</name>
    <dbReference type="NCBI Taxonomy" id="5759"/>
    <lineage>
        <taxon>Eukaryota</taxon>
        <taxon>Amoebozoa</taxon>
        <taxon>Evosea</taxon>
        <taxon>Archamoebae</taxon>
        <taxon>Mastigamoebida</taxon>
        <taxon>Entamoebidae</taxon>
        <taxon>Entamoeba</taxon>
    </lineage>
</organism>
<feature type="coiled-coil region" evidence="4">
    <location>
        <begin position="130"/>
        <end position="160"/>
    </location>
</feature>
<dbReference type="InterPro" id="IPR027267">
    <property type="entry name" value="AH/BAR_dom_sf"/>
</dbReference>
<dbReference type="Gene3D" id="1.20.1270.60">
    <property type="entry name" value="Arfaptin homology (AH) domain/BAR domain"/>
    <property type="match status" value="1"/>
</dbReference>
<dbReference type="PANTHER" id="PTHR23065:SF7">
    <property type="entry name" value="NOSTRIN, ISOFORM H"/>
    <property type="match status" value="1"/>
</dbReference>
<dbReference type="SUPFAM" id="SSF103657">
    <property type="entry name" value="BAR/IMD domain-like"/>
    <property type="match status" value="1"/>
</dbReference>
<proteinExistence type="predicted"/>
<keyword evidence="4" id="KW-0175">Coiled coil</keyword>
<dbReference type="Pfam" id="PF00611">
    <property type="entry name" value="FCH"/>
    <property type="match status" value="1"/>
</dbReference>
<dbReference type="eggNOG" id="ENOG502R1YD">
    <property type="taxonomic scope" value="Eukaryota"/>
</dbReference>
<dbReference type="VEuPathDB" id="AmoebaDB:KM1_022930"/>
<sequence>MQDLVFEFPAVNTYLDSFSSLTAGCISFFSEKASIETEYGSRLLNLTKVPLKRVFQRYSPKDNMSSTMKEFIDKFISQNKIMAECHLNAAQFIEKNIVQATKTSAQQLETKMSVITNEINRRIKQHNDMVSTVERIKENKQKALNQLKKLKEEKKGKSGKTYQKMNCKQDQIVEDIKKYNTNLKNCVIITNKIRENVYGKEMKCMLNQIEGIASEWNELLINMFTLGNDLDIEILKNTSKYCLKTQQSIQKINWTNDIEEFVNKWKNVHSVNDIILTSNDLALDDHILCDESTLEMIHNNGSSGTQTKECPSNYLQVTLSE</sequence>
<dbReference type="VEuPathDB" id="AmoebaDB:EHI8A_006970"/>
<name>A0A175JLT0_ENTHI</name>
<evidence type="ECO:0000256" key="2">
    <source>
        <dbReference type="ARBA" id="ARBA00022490"/>
    </source>
</evidence>
<gene>
    <name evidence="6" type="ORF">CL6EHI_038970</name>
</gene>